<dbReference type="Proteomes" id="UP000053424">
    <property type="component" value="Unassembled WGS sequence"/>
</dbReference>
<accession>A0A0C3BHJ3</accession>
<keyword evidence="3" id="KW-1185">Reference proteome</keyword>
<gene>
    <name evidence="2" type="ORF">M413DRAFT_31928</name>
</gene>
<dbReference type="EMBL" id="KN831808">
    <property type="protein sequence ID" value="KIM36175.1"/>
    <property type="molecule type" value="Genomic_DNA"/>
</dbReference>
<reference evidence="2 3" key="1">
    <citation type="submission" date="2014-04" db="EMBL/GenBank/DDBJ databases">
        <authorList>
            <consortium name="DOE Joint Genome Institute"/>
            <person name="Kuo A."/>
            <person name="Gay G."/>
            <person name="Dore J."/>
            <person name="Kohler A."/>
            <person name="Nagy L.G."/>
            <person name="Floudas D."/>
            <person name="Copeland A."/>
            <person name="Barry K.W."/>
            <person name="Cichocki N."/>
            <person name="Veneault-Fourrey C."/>
            <person name="LaButti K."/>
            <person name="Lindquist E.A."/>
            <person name="Lipzen A."/>
            <person name="Lundell T."/>
            <person name="Morin E."/>
            <person name="Murat C."/>
            <person name="Sun H."/>
            <person name="Tunlid A."/>
            <person name="Henrissat B."/>
            <person name="Grigoriev I.V."/>
            <person name="Hibbett D.S."/>
            <person name="Martin F."/>
            <person name="Nordberg H.P."/>
            <person name="Cantor M.N."/>
            <person name="Hua S.X."/>
        </authorList>
    </citation>
    <scope>NUCLEOTIDE SEQUENCE [LARGE SCALE GENOMIC DNA]</scope>
    <source>
        <strain evidence="3">h7</strain>
    </source>
</reference>
<reference evidence="3" key="2">
    <citation type="submission" date="2015-01" db="EMBL/GenBank/DDBJ databases">
        <title>Evolutionary Origins and Diversification of the Mycorrhizal Mutualists.</title>
        <authorList>
            <consortium name="DOE Joint Genome Institute"/>
            <consortium name="Mycorrhizal Genomics Consortium"/>
            <person name="Kohler A."/>
            <person name="Kuo A."/>
            <person name="Nagy L.G."/>
            <person name="Floudas D."/>
            <person name="Copeland A."/>
            <person name="Barry K.W."/>
            <person name="Cichocki N."/>
            <person name="Veneault-Fourrey C."/>
            <person name="LaButti K."/>
            <person name="Lindquist E.A."/>
            <person name="Lipzen A."/>
            <person name="Lundell T."/>
            <person name="Morin E."/>
            <person name="Murat C."/>
            <person name="Riley R."/>
            <person name="Ohm R."/>
            <person name="Sun H."/>
            <person name="Tunlid A."/>
            <person name="Henrissat B."/>
            <person name="Grigoriev I.V."/>
            <person name="Hibbett D.S."/>
            <person name="Martin F."/>
        </authorList>
    </citation>
    <scope>NUCLEOTIDE SEQUENCE [LARGE SCALE GENOMIC DNA]</scope>
    <source>
        <strain evidence="3">h7</strain>
    </source>
</reference>
<evidence type="ECO:0000313" key="3">
    <source>
        <dbReference type="Proteomes" id="UP000053424"/>
    </source>
</evidence>
<evidence type="ECO:0008006" key="4">
    <source>
        <dbReference type="Google" id="ProtNLM"/>
    </source>
</evidence>
<evidence type="ECO:0000256" key="1">
    <source>
        <dbReference type="SAM" id="MobiDB-lite"/>
    </source>
</evidence>
<proteinExistence type="predicted"/>
<evidence type="ECO:0000313" key="2">
    <source>
        <dbReference type="EMBL" id="KIM36175.1"/>
    </source>
</evidence>
<dbReference type="HOGENOM" id="CLU_2740311_0_0_1"/>
<feature type="region of interest" description="Disordered" evidence="1">
    <location>
        <begin position="1"/>
        <end position="33"/>
    </location>
</feature>
<organism evidence="2 3">
    <name type="scientific">Hebeloma cylindrosporum</name>
    <dbReference type="NCBI Taxonomy" id="76867"/>
    <lineage>
        <taxon>Eukaryota</taxon>
        <taxon>Fungi</taxon>
        <taxon>Dikarya</taxon>
        <taxon>Basidiomycota</taxon>
        <taxon>Agaricomycotina</taxon>
        <taxon>Agaricomycetes</taxon>
        <taxon>Agaricomycetidae</taxon>
        <taxon>Agaricales</taxon>
        <taxon>Agaricineae</taxon>
        <taxon>Hymenogastraceae</taxon>
        <taxon>Hebeloma</taxon>
    </lineage>
</organism>
<protein>
    <recommendedName>
        <fullName evidence="4">Fungal mating-type pheromone</fullName>
    </recommendedName>
</protein>
<dbReference type="AlphaFoldDB" id="A0A0C3BHJ3"/>
<sequence>MFVPSPRHSRPVIFRRETHTNYPSSQPPHSHPHKMDAFAAITAFFTTVEDVSVPSNDETGGSGGNAYCVVA</sequence>
<name>A0A0C3BHJ3_HEBCY</name>